<name>A0A427V1Z3_9ENTR</name>
<sequence length="147" mass="16774">MHKVIIAILLICSVLLPAHAEGWYIAKNDSPTVMSEDGNWYMFLGKTVDGDMNVYLTSRNLFECSKSGPSQGMYVNGVKVRWYQNCDSDMGMYWYAYTPEGKKHLIGEFMRKQVVIIQDNNLTIQFSAKGFNEKTRDFINEIANPGL</sequence>
<dbReference type="OrthoDB" id="9776657at2"/>
<keyword evidence="1" id="KW-0732">Signal</keyword>
<reference evidence="2 3" key="1">
    <citation type="submission" date="2018-10" db="EMBL/GenBank/DDBJ databases">
        <title>Transmission dynamics of multidrug resistant bacteria on intensive care unit surfaces.</title>
        <authorList>
            <person name="D'Souza A.W."/>
            <person name="Potter R.F."/>
            <person name="Wallace M."/>
            <person name="Shupe A."/>
            <person name="Patel S."/>
            <person name="Sun S."/>
            <person name="Gul D."/>
            <person name="Kwon J.H."/>
            <person name="Andleeb S."/>
            <person name="Burnham C.-A.D."/>
            <person name="Dantas G."/>
        </authorList>
    </citation>
    <scope>NUCLEOTIDE SEQUENCE [LARGE SCALE GENOMIC DNA]</scope>
    <source>
        <strain evidence="2 3">AS_373</strain>
    </source>
</reference>
<evidence type="ECO:0000256" key="1">
    <source>
        <dbReference type="SAM" id="SignalP"/>
    </source>
</evidence>
<feature type="chain" id="PRO_5019273899" description="Lipocalin-like domain-containing protein" evidence="1">
    <location>
        <begin position="21"/>
        <end position="147"/>
    </location>
</feature>
<dbReference type="AlphaFoldDB" id="A0A427V1Z3"/>
<evidence type="ECO:0008006" key="4">
    <source>
        <dbReference type="Google" id="ProtNLM"/>
    </source>
</evidence>
<organism evidence="2 3">
    <name type="scientific">Atlantibacter subterraneus</name>
    <dbReference type="NCBI Taxonomy" id="255519"/>
    <lineage>
        <taxon>Bacteria</taxon>
        <taxon>Pseudomonadati</taxon>
        <taxon>Pseudomonadota</taxon>
        <taxon>Gammaproteobacteria</taxon>
        <taxon>Enterobacterales</taxon>
        <taxon>Enterobacteriaceae</taxon>
        <taxon>Atlantibacter</taxon>
    </lineage>
</organism>
<evidence type="ECO:0000313" key="3">
    <source>
        <dbReference type="Proteomes" id="UP000275331"/>
    </source>
</evidence>
<dbReference type="GeneID" id="84665251"/>
<proteinExistence type="predicted"/>
<evidence type="ECO:0000313" key="2">
    <source>
        <dbReference type="EMBL" id="RSE26733.1"/>
    </source>
</evidence>
<accession>A0A427V1Z3</accession>
<comment type="caution">
    <text evidence="2">The sequence shown here is derived from an EMBL/GenBank/DDBJ whole genome shotgun (WGS) entry which is preliminary data.</text>
</comment>
<dbReference type="Proteomes" id="UP000275331">
    <property type="component" value="Unassembled WGS sequence"/>
</dbReference>
<protein>
    <recommendedName>
        <fullName evidence="4">Lipocalin-like domain-containing protein</fullName>
    </recommendedName>
</protein>
<feature type="signal peptide" evidence="1">
    <location>
        <begin position="1"/>
        <end position="20"/>
    </location>
</feature>
<dbReference type="RefSeq" id="WP_125293374.1">
    <property type="nucleotide sequence ID" value="NZ_CP100494.1"/>
</dbReference>
<dbReference type="EMBL" id="RHXB01000005">
    <property type="protein sequence ID" value="RSE26733.1"/>
    <property type="molecule type" value="Genomic_DNA"/>
</dbReference>
<gene>
    <name evidence="2" type="ORF">EGT71_09945</name>
</gene>